<dbReference type="Proteomes" id="UP000618591">
    <property type="component" value="Unassembled WGS sequence"/>
</dbReference>
<dbReference type="RefSeq" id="WP_188449465.1">
    <property type="nucleotide sequence ID" value="NZ_BMDW01000027.1"/>
</dbReference>
<feature type="domain" description="Thioesterase" evidence="1">
    <location>
        <begin position="55"/>
        <end position="128"/>
    </location>
</feature>
<dbReference type="CDD" id="cd03443">
    <property type="entry name" value="PaaI_thioesterase"/>
    <property type="match status" value="1"/>
</dbReference>
<name>A0ABQ1H701_9SPHN</name>
<accession>A0ABQ1H701</accession>
<protein>
    <recommendedName>
        <fullName evidence="1">Thioesterase domain-containing protein</fullName>
    </recommendedName>
</protein>
<gene>
    <name evidence="2" type="ORF">GCM10011395_33060</name>
</gene>
<dbReference type="InterPro" id="IPR006683">
    <property type="entry name" value="Thioestr_dom"/>
</dbReference>
<proteinExistence type="predicted"/>
<evidence type="ECO:0000313" key="3">
    <source>
        <dbReference type="Proteomes" id="UP000618591"/>
    </source>
</evidence>
<dbReference type="PANTHER" id="PTHR43240:SF7">
    <property type="entry name" value="BLR7284 PROTEIN"/>
    <property type="match status" value="1"/>
</dbReference>
<dbReference type="Pfam" id="PF03061">
    <property type="entry name" value="4HBT"/>
    <property type="match status" value="1"/>
</dbReference>
<keyword evidence="3" id="KW-1185">Reference proteome</keyword>
<dbReference type="SUPFAM" id="SSF54637">
    <property type="entry name" value="Thioesterase/thiol ester dehydrase-isomerase"/>
    <property type="match status" value="1"/>
</dbReference>
<dbReference type="EMBL" id="BMDW01000027">
    <property type="protein sequence ID" value="GGA60067.1"/>
    <property type="molecule type" value="Genomic_DNA"/>
</dbReference>
<organism evidence="2 3">
    <name type="scientific">Sphingomonas psychrolutea</name>
    <dbReference type="NCBI Taxonomy" id="1259676"/>
    <lineage>
        <taxon>Bacteria</taxon>
        <taxon>Pseudomonadati</taxon>
        <taxon>Pseudomonadota</taxon>
        <taxon>Alphaproteobacteria</taxon>
        <taxon>Sphingomonadales</taxon>
        <taxon>Sphingomonadaceae</taxon>
        <taxon>Sphingomonas</taxon>
    </lineage>
</organism>
<comment type="caution">
    <text evidence="2">The sequence shown here is derived from an EMBL/GenBank/DDBJ whole genome shotgun (WGS) entry which is preliminary data.</text>
</comment>
<evidence type="ECO:0000313" key="2">
    <source>
        <dbReference type="EMBL" id="GGA60067.1"/>
    </source>
</evidence>
<dbReference type="Gene3D" id="3.10.129.10">
    <property type="entry name" value="Hotdog Thioesterase"/>
    <property type="match status" value="1"/>
</dbReference>
<evidence type="ECO:0000259" key="1">
    <source>
        <dbReference type="Pfam" id="PF03061"/>
    </source>
</evidence>
<dbReference type="PANTHER" id="PTHR43240">
    <property type="entry name" value="1,4-DIHYDROXY-2-NAPHTHOYL-COA THIOESTERASE 1"/>
    <property type="match status" value="1"/>
</dbReference>
<dbReference type="InterPro" id="IPR029069">
    <property type="entry name" value="HotDog_dom_sf"/>
</dbReference>
<reference evidence="3" key="1">
    <citation type="journal article" date="2019" name="Int. J. Syst. Evol. Microbiol.">
        <title>The Global Catalogue of Microorganisms (GCM) 10K type strain sequencing project: providing services to taxonomists for standard genome sequencing and annotation.</title>
        <authorList>
            <consortium name="The Broad Institute Genomics Platform"/>
            <consortium name="The Broad Institute Genome Sequencing Center for Infectious Disease"/>
            <person name="Wu L."/>
            <person name="Ma J."/>
        </authorList>
    </citation>
    <scope>NUCLEOTIDE SEQUENCE [LARGE SCALE GENOMIC DNA]</scope>
    <source>
        <strain evidence="3">CGMCC 1.10106</strain>
    </source>
</reference>
<sequence length="154" mass="16729">MFPADPPAFDPQRFLRYGVGGHGRLLGLTYHAHGPDWVELHLPYRAELIGDLDSGVLASGPILTMMDMATSMAVWTRIGRFRPHATLDLRIDYLRPATPGKAVFGRGECYRITRSISFVRGQAHDGDPADPLAHVAGTFMFTDAPVEPSVGAGA</sequence>